<dbReference type="PANTHER" id="PTHR11214">
    <property type="entry name" value="BETA-1,3-N-ACETYLGLUCOSAMINYLTRANSFERASE"/>
    <property type="match status" value="1"/>
</dbReference>
<comment type="similarity">
    <text evidence="3">Belongs to the glycosyltransferase 31 family.</text>
</comment>
<evidence type="ECO:0000256" key="1">
    <source>
        <dbReference type="ARBA" id="ARBA00004323"/>
    </source>
</evidence>
<feature type="non-terminal residue" evidence="12">
    <location>
        <position position="1"/>
    </location>
</feature>
<feature type="compositionally biased region" description="Low complexity" evidence="11">
    <location>
        <begin position="279"/>
        <end position="306"/>
    </location>
</feature>
<dbReference type="InterPro" id="IPR002659">
    <property type="entry name" value="Glyco_trans_31"/>
</dbReference>
<evidence type="ECO:0000256" key="6">
    <source>
        <dbReference type="ARBA" id="ARBA00022692"/>
    </source>
</evidence>
<evidence type="ECO:0000313" key="13">
    <source>
        <dbReference type="Proteomes" id="UP000236333"/>
    </source>
</evidence>
<dbReference type="UniPathway" id="UPA00378"/>
<dbReference type="Proteomes" id="UP000236333">
    <property type="component" value="Unassembled WGS sequence"/>
</dbReference>
<keyword evidence="6" id="KW-0812">Transmembrane</keyword>
<protein>
    <submittedName>
        <fullName evidence="12">Putative beta-1,3-galactosyltransferase 14</fullName>
    </submittedName>
</protein>
<evidence type="ECO:0000256" key="9">
    <source>
        <dbReference type="ARBA" id="ARBA00023034"/>
    </source>
</evidence>
<dbReference type="AlphaFoldDB" id="A0A2J8A6X7"/>
<comment type="caution">
    <text evidence="12">The sequence shown here is derived from an EMBL/GenBank/DDBJ whole genome shotgun (WGS) entry which is preliminary data.</text>
</comment>
<comment type="subcellular location">
    <subcellularLocation>
        <location evidence="1">Golgi apparatus membrane</location>
        <topology evidence="1">Single-pass type II membrane protein</topology>
    </subcellularLocation>
</comment>
<feature type="compositionally biased region" description="Gly residues" evidence="11">
    <location>
        <begin position="262"/>
        <end position="271"/>
    </location>
</feature>
<accession>A0A2J8A6X7</accession>
<evidence type="ECO:0000256" key="4">
    <source>
        <dbReference type="ARBA" id="ARBA00022676"/>
    </source>
</evidence>
<evidence type="ECO:0000256" key="7">
    <source>
        <dbReference type="ARBA" id="ARBA00022968"/>
    </source>
</evidence>
<evidence type="ECO:0000256" key="3">
    <source>
        <dbReference type="ARBA" id="ARBA00008661"/>
    </source>
</evidence>
<dbReference type="Pfam" id="PF01762">
    <property type="entry name" value="Galactosyl_T"/>
    <property type="match status" value="1"/>
</dbReference>
<evidence type="ECO:0000256" key="5">
    <source>
        <dbReference type="ARBA" id="ARBA00022679"/>
    </source>
</evidence>
<organism evidence="12 13">
    <name type="scientific">Tetrabaena socialis</name>
    <dbReference type="NCBI Taxonomy" id="47790"/>
    <lineage>
        <taxon>Eukaryota</taxon>
        <taxon>Viridiplantae</taxon>
        <taxon>Chlorophyta</taxon>
        <taxon>core chlorophytes</taxon>
        <taxon>Chlorophyceae</taxon>
        <taxon>CS clade</taxon>
        <taxon>Chlamydomonadales</taxon>
        <taxon>Tetrabaenaceae</taxon>
        <taxon>Tetrabaena</taxon>
    </lineage>
</organism>
<evidence type="ECO:0000256" key="2">
    <source>
        <dbReference type="ARBA" id="ARBA00004922"/>
    </source>
</evidence>
<keyword evidence="10" id="KW-0472">Membrane</keyword>
<evidence type="ECO:0000256" key="11">
    <source>
        <dbReference type="SAM" id="MobiDB-lite"/>
    </source>
</evidence>
<sequence>ALLWRRTRELAELRAEVSGVVLAALLQAQVEAAGGQQQAAGTGQQRQQRPFLSQAEVAVAAAAAAAGDRVSAIERGVGSGGKAAPGGLPPQLPQQLAPALLPLLKPRLLLRTVCGSPAADSLVLARARMTSTAVEDLAAALRALCARAAAAAAAEDFGGGGPASTYSSELLLGPLLGAPGLQLPMQPASQPQLHQTPPLGGPDDAQQQQQQQTGPAHQATHPLLPGAMAGRRQHVRRSRWASGGGGNTAVVVMAAMRSGSGGPAVGPGVGRAPGELDEGASQGPSSSGSSGSSSSGGSAASPSRRGGSSGPLIFVGIFTSHNAHGQPAAERRYDYALRRAAIRRTWLGAHRRREAVWAAAGSGGTGVSGGGDNSSDGVMVRFVAGMASADPAAEASLSAEAAATGDFLRLLGMQECYHCLANKTRAFFSAALDMYPSLRWIVKADDDVYLVPQRLPAAAVQWERMGAGYVGCMKRGKVWTEAGARWYEPQHLLLGPTYFMHAYGSAYALSAPVVRRVIQRNYHHLRLLANEDTSVGAWMLAHQVAHFEDMRLCSPTCHPAALAVLRTECAGLCAPLEDLEALHRQEACASAAPHGGPLPYLPSYPEHTAFEAMWV</sequence>
<comment type="pathway">
    <text evidence="2">Protein modification; protein glycosylation.</text>
</comment>
<keyword evidence="9" id="KW-0333">Golgi apparatus</keyword>
<keyword evidence="7" id="KW-0735">Signal-anchor</keyword>
<evidence type="ECO:0000313" key="12">
    <source>
        <dbReference type="EMBL" id="PNH08278.1"/>
    </source>
</evidence>
<feature type="region of interest" description="Disordered" evidence="11">
    <location>
        <begin position="262"/>
        <end position="307"/>
    </location>
</feature>
<keyword evidence="13" id="KW-1185">Reference proteome</keyword>
<feature type="compositionally biased region" description="Low complexity" evidence="11">
    <location>
        <begin position="201"/>
        <end position="221"/>
    </location>
</feature>
<feature type="region of interest" description="Disordered" evidence="11">
    <location>
        <begin position="181"/>
        <end position="223"/>
    </location>
</feature>
<dbReference type="PANTHER" id="PTHR11214:SF290">
    <property type="entry name" value="BETA-1,3-GALACTOSYLTRANSFERASE 13-RELATED"/>
    <property type="match status" value="1"/>
</dbReference>
<dbReference type="GO" id="GO:0008378">
    <property type="term" value="F:galactosyltransferase activity"/>
    <property type="evidence" value="ECO:0007669"/>
    <property type="project" value="TreeGrafter"/>
</dbReference>
<dbReference type="OrthoDB" id="592847at2759"/>
<evidence type="ECO:0000256" key="10">
    <source>
        <dbReference type="ARBA" id="ARBA00023136"/>
    </source>
</evidence>
<keyword evidence="5 12" id="KW-0808">Transferase</keyword>
<proteinExistence type="inferred from homology"/>
<evidence type="ECO:0000256" key="8">
    <source>
        <dbReference type="ARBA" id="ARBA00022989"/>
    </source>
</evidence>
<reference evidence="12 13" key="1">
    <citation type="journal article" date="2017" name="Mol. Biol. Evol.">
        <title>The 4-celled Tetrabaena socialis nuclear genome reveals the essential components for genetic control of cell number at the origin of multicellularity in the volvocine lineage.</title>
        <authorList>
            <person name="Featherston J."/>
            <person name="Arakaki Y."/>
            <person name="Hanschen E.R."/>
            <person name="Ferris P.J."/>
            <person name="Michod R.E."/>
            <person name="Olson B.J.S.C."/>
            <person name="Nozaki H."/>
            <person name="Durand P.M."/>
        </authorList>
    </citation>
    <scope>NUCLEOTIDE SEQUENCE [LARGE SCALE GENOMIC DNA]</scope>
    <source>
        <strain evidence="12 13">NIES-571</strain>
    </source>
</reference>
<dbReference type="GO" id="GO:0000139">
    <property type="term" value="C:Golgi membrane"/>
    <property type="evidence" value="ECO:0007669"/>
    <property type="project" value="UniProtKB-SubCell"/>
</dbReference>
<dbReference type="EMBL" id="PGGS01000136">
    <property type="protein sequence ID" value="PNH08278.1"/>
    <property type="molecule type" value="Genomic_DNA"/>
</dbReference>
<keyword evidence="4 12" id="KW-0328">Glycosyltransferase</keyword>
<name>A0A2J8A6X7_9CHLO</name>
<keyword evidence="8" id="KW-1133">Transmembrane helix</keyword>
<gene>
    <name evidence="12" type="ORF">TSOC_005185</name>
</gene>
<dbReference type="Gene3D" id="3.90.550.50">
    <property type="match status" value="1"/>
</dbReference>